<dbReference type="GO" id="GO:0050660">
    <property type="term" value="F:flavin adenine dinucleotide binding"/>
    <property type="evidence" value="ECO:0007669"/>
    <property type="project" value="TreeGrafter"/>
</dbReference>
<dbReference type="Pfam" id="PF07992">
    <property type="entry name" value="Pyr_redox_2"/>
    <property type="match status" value="1"/>
</dbReference>
<dbReference type="PANTHER" id="PTHR43735">
    <property type="entry name" value="APOPTOSIS-INDUCING FACTOR 1"/>
    <property type="match status" value="1"/>
</dbReference>
<dbReference type="AlphaFoldDB" id="A0A9P4IET1"/>
<comment type="caution">
    <text evidence="6">The sequence shown here is derived from an EMBL/GenBank/DDBJ whole genome shotgun (WGS) entry which is preliminary data.</text>
</comment>
<dbReference type="Proteomes" id="UP000799772">
    <property type="component" value="Unassembled WGS sequence"/>
</dbReference>
<evidence type="ECO:0000256" key="1">
    <source>
        <dbReference type="ARBA" id="ARBA00006442"/>
    </source>
</evidence>
<evidence type="ECO:0000256" key="3">
    <source>
        <dbReference type="ARBA" id="ARBA00022827"/>
    </source>
</evidence>
<evidence type="ECO:0000313" key="7">
    <source>
        <dbReference type="Proteomes" id="UP000799772"/>
    </source>
</evidence>
<evidence type="ECO:0000313" key="6">
    <source>
        <dbReference type="EMBL" id="KAF2097774.1"/>
    </source>
</evidence>
<keyword evidence="4" id="KW-0560">Oxidoreductase</keyword>
<sequence length="419" mass="45388">MAEKKNIIILGASYAGLSSAHYFLKHILPSLPAGGKDYHVYLVDPSTHWFTRPAAPRAVIKEDLMPYDKTFLPIADGFKSYSADKFSFMVGTATTLDIPGRTVTVSLKEGGEQTVPFHSIVIATGVKSRSPILGVTTDAEHLKTAIDRFRTVLPSAKSIVIAGGGPAGVETAGEIGEFLNGTAGFFSRFPSNPKTKITLVAGPTKKLLPALRPAIAKTAEKYLNRVGVEVMYGTKVTKVSPETSGYTTTVYLDNGAKLEADIFIPANGVVPNTEFIDKFYLNDEGYLRVDKQTLRLDIAGKRIYAVGDVAALGVGGVMAIYDEIPVVMTNMKRDLLNESKGENALPAPKGEDMTFTPNTKETQVVPVGRGKGVGAIFGWRLPSFFVWMIKGRDYFTSMAPPVQNGSKWAKEAKWKDIAQ</sequence>
<dbReference type="EMBL" id="ML978127">
    <property type="protein sequence ID" value="KAF2097774.1"/>
    <property type="molecule type" value="Genomic_DNA"/>
</dbReference>
<accession>A0A9P4IET1</accession>
<dbReference type="PRINTS" id="PR00411">
    <property type="entry name" value="PNDRDTASEI"/>
</dbReference>
<dbReference type="PRINTS" id="PR00368">
    <property type="entry name" value="FADPNR"/>
</dbReference>
<evidence type="ECO:0000259" key="5">
    <source>
        <dbReference type="Pfam" id="PF07992"/>
    </source>
</evidence>
<dbReference type="PANTHER" id="PTHR43735:SF3">
    <property type="entry name" value="FERROPTOSIS SUPPRESSOR PROTEIN 1"/>
    <property type="match status" value="1"/>
</dbReference>
<keyword evidence="2" id="KW-0285">Flavoprotein</keyword>
<keyword evidence="7" id="KW-1185">Reference proteome</keyword>
<dbReference type="InterPro" id="IPR036188">
    <property type="entry name" value="FAD/NAD-bd_sf"/>
</dbReference>
<organism evidence="6 7">
    <name type="scientific">Rhizodiscina lignyota</name>
    <dbReference type="NCBI Taxonomy" id="1504668"/>
    <lineage>
        <taxon>Eukaryota</taxon>
        <taxon>Fungi</taxon>
        <taxon>Dikarya</taxon>
        <taxon>Ascomycota</taxon>
        <taxon>Pezizomycotina</taxon>
        <taxon>Dothideomycetes</taxon>
        <taxon>Pleosporomycetidae</taxon>
        <taxon>Aulographales</taxon>
        <taxon>Rhizodiscinaceae</taxon>
        <taxon>Rhizodiscina</taxon>
    </lineage>
</organism>
<dbReference type="GO" id="GO:0005737">
    <property type="term" value="C:cytoplasm"/>
    <property type="evidence" value="ECO:0007669"/>
    <property type="project" value="TreeGrafter"/>
</dbReference>
<evidence type="ECO:0000256" key="2">
    <source>
        <dbReference type="ARBA" id="ARBA00022630"/>
    </source>
</evidence>
<dbReference type="InterPro" id="IPR023753">
    <property type="entry name" value="FAD/NAD-binding_dom"/>
</dbReference>
<keyword evidence="3" id="KW-0274">FAD</keyword>
<reference evidence="6" key="1">
    <citation type="journal article" date="2020" name="Stud. Mycol.">
        <title>101 Dothideomycetes genomes: a test case for predicting lifestyles and emergence of pathogens.</title>
        <authorList>
            <person name="Haridas S."/>
            <person name="Albert R."/>
            <person name="Binder M."/>
            <person name="Bloem J."/>
            <person name="Labutti K."/>
            <person name="Salamov A."/>
            <person name="Andreopoulos B."/>
            <person name="Baker S."/>
            <person name="Barry K."/>
            <person name="Bills G."/>
            <person name="Bluhm B."/>
            <person name="Cannon C."/>
            <person name="Castanera R."/>
            <person name="Culley D."/>
            <person name="Daum C."/>
            <person name="Ezra D."/>
            <person name="Gonzalez J."/>
            <person name="Henrissat B."/>
            <person name="Kuo A."/>
            <person name="Liang C."/>
            <person name="Lipzen A."/>
            <person name="Lutzoni F."/>
            <person name="Magnuson J."/>
            <person name="Mondo S."/>
            <person name="Nolan M."/>
            <person name="Ohm R."/>
            <person name="Pangilinan J."/>
            <person name="Park H.-J."/>
            <person name="Ramirez L."/>
            <person name="Alfaro M."/>
            <person name="Sun H."/>
            <person name="Tritt A."/>
            <person name="Yoshinaga Y."/>
            <person name="Zwiers L.-H."/>
            <person name="Turgeon B."/>
            <person name="Goodwin S."/>
            <person name="Spatafora J."/>
            <person name="Crous P."/>
            <person name="Grigoriev I."/>
        </authorList>
    </citation>
    <scope>NUCLEOTIDE SEQUENCE</scope>
    <source>
        <strain evidence="6">CBS 133067</strain>
    </source>
</reference>
<feature type="domain" description="FAD/NAD(P)-binding" evidence="5">
    <location>
        <begin position="6"/>
        <end position="314"/>
    </location>
</feature>
<dbReference type="SUPFAM" id="SSF51905">
    <property type="entry name" value="FAD/NAD(P)-binding domain"/>
    <property type="match status" value="1"/>
</dbReference>
<dbReference type="Gene3D" id="3.50.50.100">
    <property type="match status" value="1"/>
</dbReference>
<protein>
    <submittedName>
        <fullName evidence="6">FAD/NAD(P)-binding domain-containing protein</fullName>
    </submittedName>
</protein>
<dbReference type="OrthoDB" id="202203at2759"/>
<evidence type="ECO:0000256" key="4">
    <source>
        <dbReference type="ARBA" id="ARBA00023002"/>
    </source>
</evidence>
<dbReference type="GO" id="GO:0004174">
    <property type="term" value="F:electron-transferring-flavoprotein dehydrogenase activity"/>
    <property type="evidence" value="ECO:0007669"/>
    <property type="project" value="TreeGrafter"/>
</dbReference>
<name>A0A9P4IET1_9PEZI</name>
<gene>
    <name evidence="6" type="ORF">NA57DRAFT_40067</name>
</gene>
<comment type="similarity">
    <text evidence="1">Belongs to the FAD-dependent oxidoreductase family.</text>
</comment>
<proteinExistence type="inferred from homology"/>